<accession>A0A8C7PFR5</accession>
<sequence length="265" mass="28353">MPGTDTGHLTQTTMGLTGELLCVPTTHTFVSVTLCDTDDIDHLILGEDIGDGDRLLQLLTGPVHLVRYGASIELHLHQVGLLLPQGQKPHLTHLCVGDDADDLAVLLHGGEVLLQLLLALVILPLLAVLCEGLLLGLVPEIPVETTLALITDVLSEDGLEGTQATGGLDIAHNTHHNHGRRLHNGHSLNHFLLVHLYRKIVVRSVDFTHDVSHASLVAKEGSQVDWLAGVILGETLHLTTVTSAPFTGQEAQGSVARSRKFTVGL</sequence>
<dbReference type="AlphaFoldDB" id="A0A8C7PFR5"/>
<proteinExistence type="predicted"/>
<dbReference type="GeneTree" id="ENSGT01070000253895"/>
<reference evidence="1" key="2">
    <citation type="submission" date="2025-08" db="UniProtKB">
        <authorList>
            <consortium name="Ensembl"/>
        </authorList>
    </citation>
    <scope>IDENTIFICATION</scope>
</reference>
<dbReference type="Proteomes" id="UP000694395">
    <property type="component" value="Chromosome 12"/>
</dbReference>
<reference evidence="1" key="3">
    <citation type="submission" date="2025-09" db="UniProtKB">
        <authorList>
            <consortium name="Ensembl"/>
        </authorList>
    </citation>
    <scope>IDENTIFICATION</scope>
</reference>
<name>A0A8C7PFR5_ONCMY</name>
<protein>
    <submittedName>
        <fullName evidence="1">Uncharacterized protein</fullName>
    </submittedName>
</protein>
<dbReference type="Ensembl" id="ENSOMYT00000024323.2">
    <property type="protein sequence ID" value="ENSOMYP00000022182.1"/>
    <property type="gene ID" value="ENSOMYG00000010630.2"/>
</dbReference>
<evidence type="ECO:0000313" key="1">
    <source>
        <dbReference type="Ensembl" id="ENSOMYP00000022182.1"/>
    </source>
</evidence>
<evidence type="ECO:0000313" key="2">
    <source>
        <dbReference type="Proteomes" id="UP000694395"/>
    </source>
</evidence>
<organism evidence="1 2">
    <name type="scientific">Oncorhynchus mykiss</name>
    <name type="common">Rainbow trout</name>
    <name type="synonym">Salmo gairdneri</name>
    <dbReference type="NCBI Taxonomy" id="8022"/>
    <lineage>
        <taxon>Eukaryota</taxon>
        <taxon>Metazoa</taxon>
        <taxon>Chordata</taxon>
        <taxon>Craniata</taxon>
        <taxon>Vertebrata</taxon>
        <taxon>Euteleostomi</taxon>
        <taxon>Actinopterygii</taxon>
        <taxon>Neopterygii</taxon>
        <taxon>Teleostei</taxon>
        <taxon>Protacanthopterygii</taxon>
        <taxon>Salmoniformes</taxon>
        <taxon>Salmonidae</taxon>
        <taxon>Salmoninae</taxon>
        <taxon>Oncorhynchus</taxon>
    </lineage>
</organism>
<keyword evidence="2" id="KW-1185">Reference proteome</keyword>
<reference evidence="1" key="1">
    <citation type="submission" date="2020-07" db="EMBL/GenBank/DDBJ databases">
        <title>A long reads based de novo assembly of the rainbow trout Arlee double haploid line genome.</title>
        <authorList>
            <person name="Gao G."/>
            <person name="Palti Y."/>
        </authorList>
    </citation>
    <scope>NUCLEOTIDE SEQUENCE [LARGE SCALE GENOMIC DNA]</scope>
</reference>